<feature type="compositionally biased region" description="Basic residues" evidence="2">
    <location>
        <begin position="1"/>
        <end position="16"/>
    </location>
</feature>
<accession>A0ABU5GYR9</accession>
<dbReference type="InterPro" id="IPR000238">
    <property type="entry name" value="RbfA"/>
</dbReference>
<gene>
    <name evidence="3" type="ORF">SYV04_08080</name>
</gene>
<name>A0ABU5GYR9_9BACT</name>
<protein>
    <submittedName>
        <fullName evidence="3">Ribosome-binding factor A</fullName>
    </submittedName>
</protein>
<dbReference type="EMBL" id="JAXIVS010000002">
    <property type="protein sequence ID" value="MDY7226338.1"/>
    <property type="molecule type" value="Genomic_DNA"/>
</dbReference>
<dbReference type="Proteomes" id="UP001291309">
    <property type="component" value="Unassembled WGS sequence"/>
</dbReference>
<dbReference type="Pfam" id="PF02033">
    <property type="entry name" value="RBFA"/>
    <property type="match status" value="1"/>
</dbReference>
<feature type="region of interest" description="Disordered" evidence="2">
    <location>
        <begin position="1"/>
        <end position="24"/>
    </location>
</feature>
<comment type="caution">
    <text evidence="3">The sequence shown here is derived from an EMBL/GenBank/DDBJ whole genome shotgun (WGS) entry which is preliminary data.</text>
</comment>
<dbReference type="Gene3D" id="3.30.300.20">
    <property type="match status" value="1"/>
</dbReference>
<keyword evidence="4" id="KW-1185">Reference proteome</keyword>
<sequence length="150" mass="16489">MTSSKHRRSRASHRRAGSSPLSSELEALPARHLRVQSTLFQEVSRLFRGELSDPLLDGVAVTSLELSPDGRNVRIGFTLPPEQAEAGPAPVEEALTRASSFIRSQLALGLDLKRVPHLRFVYVGVASREPVDLSQEELAWGEEYEEGGES</sequence>
<proteinExistence type="predicted"/>
<keyword evidence="1" id="KW-0690">Ribosome biogenesis</keyword>
<evidence type="ECO:0000313" key="3">
    <source>
        <dbReference type="EMBL" id="MDY7226338.1"/>
    </source>
</evidence>
<dbReference type="InterPro" id="IPR023799">
    <property type="entry name" value="RbfA_dom_sf"/>
</dbReference>
<evidence type="ECO:0000256" key="2">
    <source>
        <dbReference type="SAM" id="MobiDB-lite"/>
    </source>
</evidence>
<evidence type="ECO:0000256" key="1">
    <source>
        <dbReference type="ARBA" id="ARBA00022517"/>
    </source>
</evidence>
<dbReference type="RefSeq" id="WP_321545058.1">
    <property type="nucleotide sequence ID" value="NZ_JAXIVS010000002.1"/>
</dbReference>
<dbReference type="InterPro" id="IPR015946">
    <property type="entry name" value="KH_dom-like_a/b"/>
</dbReference>
<reference evidence="3 4" key="1">
    <citation type="submission" date="2023-12" db="EMBL/GenBank/DDBJ databases">
        <title>the genome sequence of Hyalangium sp. s54d21.</title>
        <authorList>
            <person name="Zhang X."/>
        </authorList>
    </citation>
    <scope>NUCLEOTIDE SEQUENCE [LARGE SCALE GENOMIC DNA]</scope>
    <source>
        <strain evidence="4">s54d21</strain>
    </source>
</reference>
<dbReference type="SUPFAM" id="SSF89919">
    <property type="entry name" value="Ribosome-binding factor A, RbfA"/>
    <property type="match status" value="1"/>
</dbReference>
<evidence type="ECO:0000313" key="4">
    <source>
        <dbReference type="Proteomes" id="UP001291309"/>
    </source>
</evidence>
<organism evidence="3 4">
    <name type="scientific">Hyalangium rubrum</name>
    <dbReference type="NCBI Taxonomy" id="3103134"/>
    <lineage>
        <taxon>Bacteria</taxon>
        <taxon>Pseudomonadati</taxon>
        <taxon>Myxococcota</taxon>
        <taxon>Myxococcia</taxon>
        <taxon>Myxococcales</taxon>
        <taxon>Cystobacterineae</taxon>
        <taxon>Archangiaceae</taxon>
        <taxon>Hyalangium</taxon>
    </lineage>
</organism>